<dbReference type="SUPFAM" id="SSF54909">
    <property type="entry name" value="Dimeric alpha+beta barrel"/>
    <property type="match status" value="1"/>
</dbReference>
<dbReference type="InterPro" id="IPR011008">
    <property type="entry name" value="Dimeric_a/b-barrel"/>
</dbReference>
<keyword evidence="3" id="KW-1185">Reference proteome</keyword>
<keyword evidence="2" id="KW-0503">Monooxygenase</keyword>
<dbReference type="InterPro" id="IPR050744">
    <property type="entry name" value="AI-2_Isomerase_LsrG"/>
</dbReference>
<dbReference type="Proteomes" id="UP000467240">
    <property type="component" value="Unassembled WGS sequence"/>
</dbReference>
<evidence type="ECO:0000313" key="2">
    <source>
        <dbReference type="EMBL" id="KAB1655984.1"/>
    </source>
</evidence>
<evidence type="ECO:0000313" key="3">
    <source>
        <dbReference type="Proteomes" id="UP000467240"/>
    </source>
</evidence>
<organism evidence="2 3">
    <name type="scientific">Pseudoclavibacter chungangensis</name>
    <dbReference type="NCBI Taxonomy" id="587635"/>
    <lineage>
        <taxon>Bacteria</taxon>
        <taxon>Bacillati</taxon>
        <taxon>Actinomycetota</taxon>
        <taxon>Actinomycetes</taxon>
        <taxon>Micrococcales</taxon>
        <taxon>Microbacteriaceae</taxon>
        <taxon>Pseudoclavibacter</taxon>
    </lineage>
</organism>
<dbReference type="PANTHER" id="PTHR33336">
    <property type="entry name" value="QUINOL MONOOXYGENASE YGIN-RELATED"/>
    <property type="match status" value="1"/>
</dbReference>
<dbReference type="Gene3D" id="3.30.70.100">
    <property type="match status" value="1"/>
</dbReference>
<dbReference type="Pfam" id="PF03992">
    <property type="entry name" value="ABM"/>
    <property type="match status" value="1"/>
</dbReference>
<protein>
    <submittedName>
        <fullName evidence="2">Antibiotic biosynthesis monooxygenase</fullName>
    </submittedName>
</protein>
<name>A0A7J5BSP1_9MICO</name>
<dbReference type="RefSeq" id="WP_158040932.1">
    <property type="nucleotide sequence ID" value="NZ_JACCFV010000001.1"/>
</dbReference>
<evidence type="ECO:0000259" key="1">
    <source>
        <dbReference type="PROSITE" id="PS51725"/>
    </source>
</evidence>
<dbReference type="AlphaFoldDB" id="A0A7J5BSP1"/>
<sequence length="106" mass="12039">MILIVVKFEVKPEYVDSWLDLTRSFTEATRAEPGNIFYEWNRSVEEPGVFTLIEAFQDDAAEAHVSSDHFAKAMVDMKPALRSTPRIISRTVDGSGWDEMGELKVD</sequence>
<comment type="caution">
    <text evidence="2">The sequence shown here is derived from an EMBL/GenBank/DDBJ whole genome shotgun (WGS) entry which is preliminary data.</text>
</comment>
<gene>
    <name evidence="2" type="ORF">F8O01_11100</name>
</gene>
<dbReference type="GO" id="GO:0004497">
    <property type="term" value="F:monooxygenase activity"/>
    <property type="evidence" value="ECO:0007669"/>
    <property type="project" value="UniProtKB-KW"/>
</dbReference>
<accession>A0A7J5BSP1</accession>
<dbReference type="InterPro" id="IPR007138">
    <property type="entry name" value="ABM_dom"/>
</dbReference>
<feature type="domain" description="ABM" evidence="1">
    <location>
        <begin position="2"/>
        <end position="92"/>
    </location>
</feature>
<dbReference type="OrthoDB" id="8452260at2"/>
<dbReference type="EMBL" id="WBJZ01000013">
    <property type="protein sequence ID" value="KAB1655984.1"/>
    <property type="molecule type" value="Genomic_DNA"/>
</dbReference>
<dbReference type="PROSITE" id="PS51725">
    <property type="entry name" value="ABM"/>
    <property type="match status" value="1"/>
</dbReference>
<proteinExistence type="predicted"/>
<reference evidence="2 3" key="1">
    <citation type="submission" date="2019-09" db="EMBL/GenBank/DDBJ databases">
        <title>Phylogeny of genus Pseudoclavibacter and closely related genus.</title>
        <authorList>
            <person name="Li Y."/>
        </authorList>
    </citation>
    <scope>NUCLEOTIDE SEQUENCE [LARGE SCALE GENOMIC DNA]</scope>
    <source>
        <strain evidence="2 3">DSM 23821</strain>
    </source>
</reference>
<keyword evidence="2" id="KW-0560">Oxidoreductase</keyword>
<dbReference type="PANTHER" id="PTHR33336:SF3">
    <property type="entry name" value="ABM DOMAIN-CONTAINING PROTEIN"/>
    <property type="match status" value="1"/>
</dbReference>